<dbReference type="EMBL" id="AP021876">
    <property type="protein sequence ID" value="BBO84963.1"/>
    <property type="molecule type" value="Genomic_DNA"/>
</dbReference>
<name>A0A5K7ZXI2_9BACT</name>
<dbReference type="PANTHER" id="PTHR34383">
    <property type="entry name" value="POLYPHOSPHATE:AMP PHOSPHOTRANSFERASE-RELATED"/>
    <property type="match status" value="1"/>
</dbReference>
<dbReference type="Gene3D" id="3.40.50.300">
    <property type="entry name" value="P-loop containing nucleotide triphosphate hydrolases"/>
    <property type="match status" value="1"/>
</dbReference>
<dbReference type="RefSeq" id="WP_231713944.1">
    <property type="nucleotide sequence ID" value="NZ_AP021876.1"/>
</dbReference>
<dbReference type="KEGG" id="dov:DSCO28_55290"/>
<dbReference type="PANTHER" id="PTHR34383:SF3">
    <property type="entry name" value="POLYPHOSPHATE:AMP PHOSPHOTRANSFERASE"/>
    <property type="match status" value="1"/>
</dbReference>
<evidence type="ECO:0000313" key="3">
    <source>
        <dbReference type="Proteomes" id="UP000425960"/>
    </source>
</evidence>
<proteinExistence type="predicted"/>
<dbReference type="InterPro" id="IPR027417">
    <property type="entry name" value="P-loop_NTPase"/>
</dbReference>
<feature type="domain" description="Polyphosphate kinase-2-related" evidence="1">
    <location>
        <begin position="34"/>
        <end position="111"/>
    </location>
</feature>
<organism evidence="2 3">
    <name type="scientific">Desulfosarcina ovata subsp. sediminis</name>
    <dbReference type="NCBI Taxonomy" id="885957"/>
    <lineage>
        <taxon>Bacteria</taxon>
        <taxon>Pseudomonadati</taxon>
        <taxon>Thermodesulfobacteriota</taxon>
        <taxon>Desulfobacteria</taxon>
        <taxon>Desulfobacterales</taxon>
        <taxon>Desulfosarcinaceae</taxon>
        <taxon>Desulfosarcina</taxon>
    </lineage>
</organism>
<dbReference type="InterPro" id="IPR022488">
    <property type="entry name" value="PPK2-related"/>
</dbReference>
<sequence length="127" mass="14956">MWYPICGVANAEQGLWQNKGCGPGAKPGPGNKIRKRFHAREQTGFKRFKITEEDWRNREKWEQYELAVIDMVDRTSTHYAPWTLIEANNKYFARIKVLKTVCTTIEAKLKELYEEGVDYLEKSKKRK</sequence>
<dbReference type="Pfam" id="PF03976">
    <property type="entry name" value="PPK2"/>
    <property type="match status" value="1"/>
</dbReference>
<protein>
    <recommendedName>
        <fullName evidence="1">Polyphosphate kinase-2-related domain-containing protein</fullName>
    </recommendedName>
</protein>
<evidence type="ECO:0000259" key="1">
    <source>
        <dbReference type="Pfam" id="PF03976"/>
    </source>
</evidence>
<accession>A0A5K7ZXI2</accession>
<dbReference type="AlphaFoldDB" id="A0A5K7ZXI2"/>
<gene>
    <name evidence="2" type="ORF">DSCO28_55290</name>
</gene>
<dbReference type="Proteomes" id="UP000425960">
    <property type="component" value="Chromosome"/>
</dbReference>
<evidence type="ECO:0000313" key="2">
    <source>
        <dbReference type="EMBL" id="BBO84963.1"/>
    </source>
</evidence>
<reference evidence="2 3" key="1">
    <citation type="submission" date="2019-11" db="EMBL/GenBank/DDBJ databases">
        <title>Comparative genomics of hydrocarbon-degrading Desulfosarcina strains.</title>
        <authorList>
            <person name="Watanabe M."/>
            <person name="Kojima H."/>
            <person name="Fukui M."/>
        </authorList>
    </citation>
    <scope>NUCLEOTIDE SEQUENCE [LARGE SCALE GENOMIC DNA]</scope>
    <source>
        <strain evidence="2 3">28bB2T</strain>
    </source>
</reference>